<evidence type="ECO:0000313" key="2">
    <source>
        <dbReference type="Proteomes" id="UP001472677"/>
    </source>
</evidence>
<comment type="caution">
    <text evidence="1">The sequence shown here is derived from an EMBL/GenBank/DDBJ whole genome shotgun (WGS) entry which is preliminary data.</text>
</comment>
<dbReference type="EMBL" id="JBBPBM010000006">
    <property type="protein sequence ID" value="KAK8580922.1"/>
    <property type="molecule type" value="Genomic_DNA"/>
</dbReference>
<keyword evidence="2" id="KW-1185">Reference proteome</keyword>
<organism evidence="1 2">
    <name type="scientific">Hibiscus sabdariffa</name>
    <name type="common">roselle</name>
    <dbReference type="NCBI Taxonomy" id="183260"/>
    <lineage>
        <taxon>Eukaryota</taxon>
        <taxon>Viridiplantae</taxon>
        <taxon>Streptophyta</taxon>
        <taxon>Embryophyta</taxon>
        <taxon>Tracheophyta</taxon>
        <taxon>Spermatophyta</taxon>
        <taxon>Magnoliopsida</taxon>
        <taxon>eudicotyledons</taxon>
        <taxon>Gunneridae</taxon>
        <taxon>Pentapetalae</taxon>
        <taxon>rosids</taxon>
        <taxon>malvids</taxon>
        <taxon>Malvales</taxon>
        <taxon>Malvaceae</taxon>
        <taxon>Malvoideae</taxon>
        <taxon>Hibiscus</taxon>
    </lineage>
</organism>
<gene>
    <name evidence="1" type="ORF">V6N12_071171</name>
</gene>
<evidence type="ECO:0000313" key="1">
    <source>
        <dbReference type="EMBL" id="KAK8580922.1"/>
    </source>
</evidence>
<name>A0ABR2FJ08_9ROSI</name>
<dbReference type="Proteomes" id="UP001472677">
    <property type="component" value="Unassembled WGS sequence"/>
</dbReference>
<reference evidence="1 2" key="1">
    <citation type="journal article" date="2024" name="G3 (Bethesda)">
        <title>Genome assembly of Hibiscus sabdariffa L. provides insights into metabolisms of medicinal natural products.</title>
        <authorList>
            <person name="Kim T."/>
        </authorList>
    </citation>
    <scope>NUCLEOTIDE SEQUENCE [LARGE SCALE GENOMIC DNA]</scope>
    <source>
        <strain evidence="1">TK-2024</strain>
        <tissue evidence="1">Old leaves</tissue>
    </source>
</reference>
<sequence length="114" mass="12421">MESVGWEMGTRGNIRKDGEIGDISGFGRVSSVSYCSVDVQIRSGVNEIKVQLAKAEKDCRICQLGLESNNHESGVAIELGCSSNDDLVLRLGLRLEEITFDGEENDKATQNEAQ</sequence>
<proteinExistence type="predicted"/>
<accession>A0ABR2FJ08</accession>
<protein>
    <submittedName>
        <fullName evidence="1">Uncharacterized protein</fullName>
    </submittedName>
</protein>